<dbReference type="GO" id="GO:0006368">
    <property type="term" value="P:transcription elongation by RNA polymerase II"/>
    <property type="evidence" value="ECO:0007669"/>
    <property type="project" value="InterPro"/>
</dbReference>
<feature type="compositionally biased region" description="Basic and acidic residues" evidence="1">
    <location>
        <begin position="239"/>
        <end position="252"/>
    </location>
</feature>
<accession>A0AAN6YHK9</accession>
<dbReference type="PANTHER" id="PTHR47543:SF2">
    <property type="entry name" value="RNA POLYMERASE II TRANSCRIPTION FACTOR SIII SUBUNIT A"/>
    <property type="match status" value="1"/>
</dbReference>
<dbReference type="PANTHER" id="PTHR47543">
    <property type="entry name" value="OS08G0169600 PROTEIN"/>
    <property type="match status" value="1"/>
</dbReference>
<dbReference type="InterPro" id="IPR010684">
    <property type="entry name" value="RNA_pol_II_trans_fac_SIII_A"/>
</dbReference>
<evidence type="ECO:0000313" key="3">
    <source>
        <dbReference type="Proteomes" id="UP001301769"/>
    </source>
</evidence>
<evidence type="ECO:0008006" key="4">
    <source>
        <dbReference type="Google" id="ProtNLM"/>
    </source>
</evidence>
<feature type="region of interest" description="Disordered" evidence="1">
    <location>
        <begin position="222"/>
        <end position="426"/>
    </location>
</feature>
<dbReference type="Gene3D" id="6.10.250.3180">
    <property type="match status" value="1"/>
</dbReference>
<dbReference type="GO" id="GO:0070449">
    <property type="term" value="C:elongin complex"/>
    <property type="evidence" value="ECO:0007669"/>
    <property type="project" value="InterPro"/>
</dbReference>
<dbReference type="AlphaFoldDB" id="A0AAN6YHK9"/>
<name>A0AAN6YHK9_9PEZI</name>
<dbReference type="Pfam" id="PF06881">
    <property type="entry name" value="Elongin_A"/>
    <property type="match status" value="1"/>
</dbReference>
<proteinExistence type="predicted"/>
<dbReference type="Proteomes" id="UP001301769">
    <property type="component" value="Unassembled WGS sequence"/>
</dbReference>
<comment type="caution">
    <text evidence="2">The sequence shown here is derived from an EMBL/GenBank/DDBJ whole genome shotgun (WGS) entry which is preliminary data.</text>
</comment>
<feature type="region of interest" description="Disordered" evidence="1">
    <location>
        <begin position="457"/>
        <end position="495"/>
    </location>
</feature>
<gene>
    <name evidence="2" type="ORF">QBC37DRAFT_7982</name>
</gene>
<evidence type="ECO:0000256" key="1">
    <source>
        <dbReference type="SAM" id="MobiDB-lite"/>
    </source>
</evidence>
<sequence>MAPRSLAEMCVRVAMVNVNLITGFGDLPVNDNMREILRAVRTAEHLRSIELGTSDPHIYEETEPIWKRLIQRKFFILQRENNWAPDKPENWHKVWDRYQQTSDAAQADAIAMLQAAVAANNEKKESNKATIVNASELRGLGAKEPRKTTHWSAQQPKKPNKTFIQKARNQVRQEVSRFRPANAPRNLPVGLGKVERAPESMINDKRIEQQYNPHKRIATAQQVIRAPQSRPSSNPESLAADRERKEREERLLRIKGGSTKGGADKKSPPPPTILQFDDDDNFASGTSGQNADFDDLFGNEPPSPKTRSSTNSRKAKSSLRDYDDLFGDEPSSHKIKSATNSGKAKSSLLDIDSIESLHTESSGSSSARSNSTSSRPSIAGPPADRRRGGLLSAAPGTGKTPVRISHITKSPPAVGKSTATTSAPASGHCGNPVGSFNASSVAHKTLSSMTAEDAQNIEFNIPATSPGPSGAPQPRRIIKRKPSVNCLVPNKRARK</sequence>
<reference evidence="2" key="1">
    <citation type="journal article" date="2023" name="Mol. Phylogenet. Evol.">
        <title>Genome-scale phylogeny and comparative genomics of the fungal order Sordariales.</title>
        <authorList>
            <person name="Hensen N."/>
            <person name="Bonometti L."/>
            <person name="Westerberg I."/>
            <person name="Brannstrom I.O."/>
            <person name="Guillou S."/>
            <person name="Cros-Aarteil S."/>
            <person name="Calhoun S."/>
            <person name="Haridas S."/>
            <person name="Kuo A."/>
            <person name="Mondo S."/>
            <person name="Pangilinan J."/>
            <person name="Riley R."/>
            <person name="LaButti K."/>
            <person name="Andreopoulos B."/>
            <person name="Lipzen A."/>
            <person name="Chen C."/>
            <person name="Yan M."/>
            <person name="Daum C."/>
            <person name="Ng V."/>
            <person name="Clum A."/>
            <person name="Steindorff A."/>
            <person name="Ohm R.A."/>
            <person name="Martin F."/>
            <person name="Silar P."/>
            <person name="Natvig D.O."/>
            <person name="Lalanne C."/>
            <person name="Gautier V."/>
            <person name="Ament-Velasquez S.L."/>
            <person name="Kruys A."/>
            <person name="Hutchinson M.I."/>
            <person name="Powell A.J."/>
            <person name="Barry K."/>
            <person name="Miller A.N."/>
            <person name="Grigoriev I.V."/>
            <person name="Debuchy R."/>
            <person name="Gladieux P."/>
            <person name="Hiltunen Thoren M."/>
            <person name="Johannesson H."/>
        </authorList>
    </citation>
    <scope>NUCLEOTIDE SEQUENCE</scope>
    <source>
        <strain evidence="2">PSN293</strain>
    </source>
</reference>
<organism evidence="2 3">
    <name type="scientific">Rhypophila decipiens</name>
    <dbReference type="NCBI Taxonomy" id="261697"/>
    <lineage>
        <taxon>Eukaryota</taxon>
        <taxon>Fungi</taxon>
        <taxon>Dikarya</taxon>
        <taxon>Ascomycota</taxon>
        <taxon>Pezizomycotina</taxon>
        <taxon>Sordariomycetes</taxon>
        <taxon>Sordariomycetidae</taxon>
        <taxon>Sordariales</taxon>
        <taxon>Naviculisporaceae</taxon>
        <taxon>Rhypophila</taxon>
    </lineage>
</organism>
<feature type="compositionally biased region" description="Low complexity" evidence="1">
    <location>
        <begin position="346"/>
        <end position="377"/>
    </location>
</feature>
<protein>
    <recommendedName>
        <fullName evidence="4">Elongin-A</fullName>
    </recommendedName>
</protein>
<dbReference type="EMBL" id="MU858054">
    <property type="protein sequence ID" value="KAK4218221.1"/>
    <property type="molecule type" value="Genomic_DNA"/>
</dbReference>
<keyword evidence="3" id="KW-1185">Reference proteome</keyword>
<evidence type="ECO:0000313" key="2">
    <source>
        <dbReference type="EMBL" id="KAK4218221.1"/>
    </source>
</evidence>
<reference evidence="2" key="2">
    <citation type="submission" date="2023-05" db="EMBL/GenBank/DDBJ databases">
        <authorList>
            <consortium name="Lawrence Berkeley National Laboratory"/>
            <person name="Steindorff A."/>
            <person name="Hensen N."/>
            <person name="Bonometti L."/>
            <person name="Westerberg I."/>
            <person name="Brannstrom I.O."/>
            <person name="Guillou S."/>
            <person name="Cros-Aarteil S."/>
            <person name="Calhoun S."/>
            <person name="Haridas S."/>
            <person name="Kuo A."/>
            <person name="Mondo S."/>
            <person name="Pangilinan J."/>
            <person name="Riley R."/>
            <person name="Labutti K."/>
            <person name="Andreopoulos B."/>
            <person name="Lipzen A."/>
            <person name="Chen C."/>
            <person name="Yanf M."/>
            <person name="Daum C."/>
            <person name="Ng V."/>
            <person name="Clum A."/>
            <person name="Ohm R."/>
            <person name="Martin F."/>
            <person name="Silar P."/>
            <person name="Natvig D."/>
            <person name="Lalanne C."/>
            <person name="Gautier V."/>
            <person name="Ament-Velasquez S.L."/>
            <person name="Kruys A."/>
            <person name="Hutchinson M.I."/>
            <person name="Powell A.J."/>
            <person name="Barry K."/>
            <person name="Miller A.N."/>
            <person name="Grigoriev I.V."/>
            <person name="Debuchy R."/>
            <person name="Gladieux P."/>
            <person name="Thoren M.H."/>
            <person name="Johannesson H."/>
        </authorList>
    </citation>
    <scope>NUCLEOTIDE SEQUENCE</scope>
    <source>
        <strain evidence="2">PSN293</strain>
    </source>
</reference>